<keyword evidence="5" id="KW-1185">Reference proteome</keyword>
<proteinExistence type="predicted"/>
<dbReference type="InterPro" id="IPR043597">
    <property type="entry name" value="TPH_dom"/>
</dbReference>
<reference evidence="4" key="1">
    <citation type="submission" date="2021-02" db="EMBL/GenBank/DDBJ databases">
        <authorList>
            <person name="Steward A R."/>
        </authorList>
    </citation>
    <scope>NUCLEOTIDE SEQUENCE</scope>
</reference>
<evidence type="ECO:0000256" key="2">
    <source>
        <dbReference type="SAM" id="MobiDB-lite"/>
    </source>
</evidence>
<evidence type="ECO:0000313" key="5">
    <source>
        <dbReference type="Proteomes" id="UP000663880"/>
    </source>
</evidence>
<sequence>MQNFHGGDFNNVAENKIKMVQDKSNLHTHMKNLDDSFDDEAYTGKAQAQADKDVKYRHDLKEQCEDNYKRGQFDCAEAHAETSRIQQAGNYMMTQHHKDLQQKHDDSVKLHDDIESFKKDCVDFRELQKALINVEEDRIDKQDHEISDRSLVVEFERERKLKDKDELNTRMCTRMVAHEVERQDREDLITVRHEDEDREKLRREDVMVYEKKQDDKKELSDGLRTQIEENKQSVRDEKQRDLNFYDRATALMELEDEREEERARRKKERDDQHFADLRQQIADNAVRRQRQKEEDAS</sequence>
<feature type="domain" description="Trichohyalin-plectin-homology" evidence="3">
    <location>
        <begin position="26"/>
        <end position="295"/>
    </location>
</feature>
<gene>
    <name evidence="4" type="ORF">PMACD_LOCUS16557</name>
</gene>
<keyword evidence="1" id="KW-0175">Coiled coil</keyword>
<organism evidence="4 5">
    <name type="scientific">Pieris macdunnoughi</name>
    <dbReference type="NCBI Taxonomy" id="345717"/>
    <lineage>
        <taxon>Eukaryota</taxon>
        <taxon>Metazoa</taxon>
        <taxon>Ecdysozoa</taxon>
        <taxon>Arthropoda</taxon>
        <taxon>Hexapoda</taxon>
        <taxon>Insecta</taxon>
        <taxon>Pterygota</taxon>
        <taxon>Neoptera</taxon>
        <taxon>Endopterygota</taxon>
        <taxon>Lepidoptera</taxon>
        <taxon>Glossata</taxon>
        <taxon>Ditrysia</taxon>
        <taxon>Papilionoidea</taxon>
        <taxon>Pieridae</taxon>
        <taxon>Pierinae</taxon>
        <taxon>Pieris</taxon>
    </lineage>
</organism>
<accession>A0A821Y6N2</accession>
<protein>
    <recommendedName>
        <fullName evidence="3">Trichohyalin-plectin-homology domain-containing protein</fullName>
    </recommendedName>
</protein>
<dbReference type="AlphaFoldDB" id="A0A821Y6N2"/>
<evidence type="ECO:0000256" key="1">
    <source>
        <dbReference type="ARBA" id="ARBA00023054"/>
    </source>
</evidence>
<name>A0A821Y6N2_9NEOP</name>
<feature type="region of interest" description="Disordered" evidence="2">
    <location>
        <begin position="256"/>
        <end position="297"/>
    </location>
</feature>
<feature type="compositionally biased region" description="Basic and acidic residues" evidence="2">
    <location>
        <begin position="260"/>
        <end position="276"/>
    </location>
</feature>
<dbReference type="EMBL" id="CAJOBZ010000099">
    <property type="protein sequence ID" value="CAF4959021.1"/>
    <property type="molecule type" value="Genomic_DNA"/>
</dbReference>
<comment type="caution">
    <text evidence="4">The sequence shown here is derived from an EMBL/GenBank/DDBJ whole genome shotgun (WGS) entry which is preliminary data.</text>
</comment>
<dbReference type="Proteomes" id="UP000663880">
    <property type="component" value="Unassembled WGS sequence"/>
</dbReference>
<evidence type="ECO:0000313" key="4">
    <source>
        <dbReference type="EMBL" id="CAF4959021.1"/>
    </source>
</evidence>
<dbReference type="OrthoDB" id="6916813at2759"/>
<dbReference type="Pfam" id="PF13868">
    <property type="entry name" value="TPH"/>
    <property type="match status" value="1"/>
</dbReference>
<evidence type="ECO:0000259" key="3">
    <source>
        <dbReference type="Pfam" id="PF13868"/>
    </source>
</evidence>